<proteinExistence type="predicted"/>
<dbReference type="AlphaFoldDB" id="A0AAP0PM91"/>
<reference evidence="1 2" key="1">
    <citation type="submission" date="2024-01" db="EMBL/GenBank/DDBJ databases">
        <title>Genome assemblies of Stephania.</title>
        <authorList>
            <person name="Yang L."/>
        </authorList>
    </citation>
    <scope>NUCLEOTIDE SEQUENCE [LARGE SCALE GENOMIC DNA]</scope>
    <source>
        <strain evidence="1">QJT</strain>
        <tissue evidence="1">Leaf</tissue>
    </source>
</reference>
<accession>A0AAP0PM91</accession>
<dbReference type="Proteomes" id="UP001417504">
    <property type="component" value="Unassembled WGS sequence"/>
</dbReference>
<evidence type="ECO:0000313" key="1">
    <source>
        <dbReference type="EMBL" id="KAK9146845.1"/>
    </source>
</evidence>
<keyword evidence="2" id="KW-1185">Reference proteome</keyword>
<protein>
    <submittedName>
        <fullName evidence="1">Uncharacterized protein</fullName>
    </submittedName>
</protein>
<sequence length="61" mass="7291">MLIISCTWYYLMIDGRADSRFIEPIYILLNHFSLQVPLLLRYGKESIKFCLRNPFLCVKAY</sequence>
<comment type="caution">
    <text evidence="1">The sequence shown here is derived from an EMBL/GenBank/DDBJ whole genome shotgun (WGS) entry which is preliminary data.</text>
</comment>
<gene>
    <name evidence="1" type="ORF">Sjap_006748</name>
</gene>
<name>A0AAP0PM91_9MAGN</name>
<organism evidence="1 2">
    <name type="scientific">Stephania japonica</name>
    <dbReference type="NCBI Taxonomy" id="461633"/>
    <lineage>
        <taxon>Eukaryota</taxon>
        <taxon>Viridiplantae</taxon>
        <taxon>Streptophyta</taxon>
        <taxon>Embryophyta</taxon>
        <taxon>Tracheophyta</taxon>
        <taxon>Spermatophyta</taxon>
        <taxon>Magnoliopsida</taxon>
        <taxon>Ranunculales</taxon>
        <taxon>Menispermaceae</taxon>
        <taxon>Menispermoideae</taxon>
        <taxon>Cissampelideae</taxon>
        <taxon>Stephania</taxon>
    </lineage>
</organism>
<evidence type="ECO:0000313" key="2">
    <source>
        <dbReference type="Proteomes" id="UP001417504"/>
    </source>
</evidence>
<dbReference type="EMBL" id="JBBNAE010000002">
    <property type="protein sequence ID" value="KAK9146845.1"/>
    <property type="molecule type" value="Genomic_DNA"/>
</dbReference>